<dbReference type="PANTHER" id="PTHR11091">
    <property type="entry name" value="OXIDOREDUCTASE-RELATED"/>
    <property type="match status" value="1"/>
</dbReference>
<reference evidence="4" key="1">
    <citation type="journal article" date="2019" name="Int. J. Syst. Evol. Microbiol.">
        <title>The Global Catalogue of Microorganisms (GCM) 10K type strain sequencing project: providing services to taxonomists for standard genome sequencing and annotation.</title>
        <authorList>
            <consortium name="The Broad Institute Genomics Platform"/>
            <consortium name="The Broad Institute Genome Sequencing Center for Infectious Disease"/>
            <person name="Wu L."/>
            <person name="Ma J."/>
        </authorList>
    </citation>
    <scope>NUCLEOTIDE SEQUENCE [LARGE SCALE GENOMIC DNA]</scope>
    <source>
        <strain evidence="4">KCTC 52677</strain>
    </source>
</reference>
<dbReference type="InterPro" id="IPR043144">
    <property type="entry name" value="Mal/L-sulf/L-lact_DH-like_ah"/>
</dbReference>
<proteinExistence type="inferred from homology"/>
<dbReference type="InterPro" id="IPR003767">
    <property type="entry name" value="Malate/L-lactate_DH-like"/>
</dbReference>
<comment type="caution">
    <text evidence="3">The sequence shown here is derived from an EMBL/GenBank/DDBJ whole genome shotgun (WGS) entry which is preliminary data.</text>
</comment>
<dbReference type="RefSeq" id="WP_257318294.1">
    <property type="nucleotide sequence ID" value="NZ_JANFDG010000047.1"/>
</dbReference>
<dbReference type="PANTHER" id="PTHR11091:SF0">
    <property type="entry name" value="MALATE DEHYDROGENASE"/>
    <property type="match status" value="1"/>
</dbReference>
<evidence type="ECO:0000256" key="2">
    <source>
        <dbReference type="ARBA" id="ARBA00023002"/>
    </source>
</evidence>
<sequence>MTDLVTLSIEDATTLSRDILRATGLSERQCEAVTRVIVRAQQDDCHSHGLYRLLGCVHSVATGRINKSAEPRVVDLAPSIVKVDADRGFSSLAYEHGIGPTLDKARVQGMAALAINNCHHFSALWPEVEPLARQGFAALALTPSHSWVAPAGGTRPVFGTNPIAFAWPRAEADPFVFDFATSATARGEIELHRRAGTDIAPGLAVDASGDATTDPAAALEGAMLTFGGHKGSALSAMVELLGGILIGDMLSLESKAADAGAGATPLHGELIVVFDPAVFLGGALKDNLHRAETLFGAILSQGARLPSQRRFEARRNALRNGMRIPRKLHAELLQLLPEPAFAG</sequence>
<accession>A0ABV7DFC2</accession>
<keyword evidence="2" id="KW-0560">Oxidoreductase</keyword>
<dbReference type="InterPro" id="IPR043143">
    <property type="entry name" value="Mal/L-sulf/L-lact_DH-like_NADP"/>
</dbReference>
<gene>
    <name evidence="3" type="ORF">ACFOHH_07780</name>
</gene>
<evidence type="ECO:0000313" key="4">
    <source>
        <dbReference type="Proteomes" id="UP001595377"/>
    </source>
</evidence>
<evidence type="ECO:0000256" key="1">
    <source>
        <dbReference type="ARBA" id="ARBA00006056"/>
    </source>
</evidence>
<dbReference type="Gene3D" id="3.30.1370.60">
    <property type="entry name" value="Hypothetical oxidoreductase yiak, domain 2"/>
    <property type="match status" value="1"/>
</dbReference>
<name>A0ABV7DFC2_9HYPH</name>
<protein>
    <submittedName>
        <fullName evidence="3">Ldh family oxidoreductase</fullName>
    </submittedName>
</protein>
<dbReference type="Pfam" id="PF02615">
    <property type="entry name" value="Ldh_2"/>
    <property type="match status" value="1"/>
</dbReference>
<organism evidence="3 4">
    <name type="scientific">Shinella pollutisoli</name>
    <dbReference type="NCBI Taxonomy" id="2250594"/>
    <lineage>
        <taxon>Bacteria</taxon>
        <taxon>Pseudomonadati</taxon>
        <taxon>Pseudomonadota</taxon>
        <taxon>Alphaproteobacteria</taxon>
        <taxon>Hyphomicrobiales</taxon>
        <taxon>Rhizobiaceae</taxon>
        <taxon>Shinella</taxon>
    </lineage>
</organism>
<dbReference type="SUPFAM" id="SSF89733">
    <property type="entry name" value="L-sulfolactate dehydrogenase-like"/>
    <property type="match status" value="1"/>
</dbReference>
<keyword evidence="4" id="KW-1185">Reference proteome</keyword>
<comment type="similarity">
    <text evidence="1">Belongs to the LDH2/MDH2 oxidoreductase family.</text>
</comment>
<dbReference type="EMBL" id="JBHRSP010000013">
    <property type="protein sequence ID" value="MFC3072997.1"/>
    <property type="molecule type" value="Genomic_DNA"/>
</dbReference>
<dbReference type="Proteomes" id="UP001595377">
    <property type="component" value="Unassembled WGS sequence"/>
</dbReference>
<evidence type="ECO:0000313" key="3">
    <source>
        <dbReference type="EMBL" id="MFC3072997.1"/>
    </source>
</evidence>
<dbReference type="Gene3D" id="1.10.1530.10">
    <property type="match status" value="1"/>
</dbReference>
<dbReference type="InterPro" id="IPR036111">
    <property type="entry name" value="Mal/L-sulfo/L-lacto_DH-like_sf"/>
</dbReference>